<dbReference type="EMBL" id="CAUOFW020000115">
    <property type="protein sequence ID" value="CAK9133685.1"/>
    <property type="molecule type" value="Genomic_DNA"/>
</dbReference>
<evidence type="ECO:0000313" key="2">
    <source>
        <dbReference type="EMBL" id="CAK9133685.1"/>
    </source>
</evidence>
<protein>
    <submittedName>
        <fullName evidence="2">Uncharacterized protein</fullName>
    </submittedName>
</protein>
<keyword evidence="3" id="KW-1185">Reference proteome</keyword>
<name>A0ABC8QM18_9AQUA</name>
<proteinExistence type="predicted"/>
<dbReference type="Proteomes" id="UP001642360">
    <property type="component" value="Unassembled WGS sequence"/>
</dbReference>
<gene>
    <name evidence="2" type="ORF">ILEXP_LOCUS602</name>
</gene>
<reference evidence="2 3" key="1">
    <citation type="submission" date="2024-02" db="EMBL/GenBank/DDBJ databases">
        <authorList>
            <person name="Vignale AGUSTIN F."/>
            <person name="Sosa J E."/>
            <person name="Modenutti C."/>
        </authorList>
    </citation>
    <scope>NUCLEOTIDE SEQUENCE [LARGE SCALE GENOMIC DNA]</scope>
</reference>
<comment type="caution">
    <text evidence="2">The sequence shown here is derived from an EMBL/GenBank/DDBJ whole genome shotgun (WGS) entry which is preliminary data.</text>
</comment>
<sequence>MTYALDQDDALYFHIFAHTKMAIGLCVEYLLNVYDHALPTNSPIGYLQVGDFFEESEICLLRKQTNAGDTAGSTSIGISSIPGNASLLGWAMSSLTLKGKPSERTTLAPAPLTSMISNASSSITPVNVSSSVDMADQPAPVSPTSTDAWGELENGIHEEHECDKDGWDDVEPLEEPNPSPTLANIQAAQKRTVSQPKPQCNIIH</sequence>
<organism evidence="2 3">
    <name type="scientific">Ilex paraguariensis</name>
    <name type="common">yerba mate</name>
    <dbReference type="NCBI Taxonomy" id="185542"/>
    <lineage>
        <taxon>Eukaryota</taxon>
        <taxon>Viridiplantae</taxon>
        <taxon>Streptophyta</taxon>
        <taxon>Embryophyta</taxon>
        <taxon>Tracheophyta</taxon>
        <taxon>Spermatophyta</taxon>
        <taxon>Magnoliopsida</taxon>
        <taxon>eudicotyledons</taxon>
        <taxon>Gunneridae</taxon>
        <taxon>Pentapetalae</taxon>
        <taxon>asterids</taxon>
        <taxon>campanulids</taxon>
        <taxon>Aquifoliales</taxon>
        <taxon>Aquifoliaceae</taxon>
        <taxon>Ilex</taxon>
    </lineage>
</organism>
<evidence type="ECO:0000313" key="3">
    <source>
        <dbReference type="Proteomes" id="UP001642360"/>
    </source>
</evidence>
<feature type="region of interest" description="Disordered" evidence="1">
    <location>
        <begin position="162"/>
        <end position="181"/>
    </location>
</feature>
<dbReference type="AlphaFoldDB" id="A0ABC8QM18"/>
<accession>A0ABC8QM18</accession>
<evidence type="ECO:0000256" key="1">
    <source>
        <dbReference type="SAM" id="MobiDB-lite"/>
    </source>
</evidence>